<keyword evidence="1" id="KW-1133">Transmembrane helix</keyword>
<name>A0A398CIL5_9BACL</name>
<dbReference type="OrthoDB" id="2990424at2"/>
<evidence type="ECO:0000313" key="3">
    <source>
        <dbReference type="Proteomes" id="UP000266340"/>
    </source>
</evidence>
<keyword evidence="2" id="KW-0804">Transcription</keyword>
<dbReference type="Pfam" id="PF11772">
    <property type="entry name" value="EpuA"/>
    <property type="match status" value="1"/>
</dbReference>
<proteinExistence type="predicted"/>
<dbReference type="EMBL" id="QXJM01000039">
    <property type="protein sequence ID" value="RIE03136.1"/>
    <property type="molecule type" value="Genomic_DNA"/>
</dbReference>
<accession>A0A398CIL5</accession>
<keyword evidence="2" id="KW-0240">DNA-directed RNA polymerase</keyword>
<keyword evidence="1" id="KW-0472">Membrane</keyword>
<evidence type="ECO:0000313" key="2">
    <source>
        <dbReference type="EMBL" id="RIE03136.1"/>
    </source>
</evidence>
<sequence length="75" mass="8367">MTRSSEPSGQHSTGRVALRIIWTTVKIFIIPVLCVVAIIFGLAVGYSVLGKQPLSDVFDLNTWKHMYDLVFSREG</sequence>
<dbReference type="InterPro" id="IPR024596">
    <property type="entry name" value="RNApol_su_b/EpuA"/>
</dbReference>
<feature type="transmembrane region" description="Helical" evidence="1">
    <location>
        <begin position="20"/>
        <end position="49"/>
    </location>
</feature>
<keyword evidence="3" id="KW-1185">Reference proteome</keyword>
<dbReference type="AlphaFoldDB" id="A0A398CIL5"/>
<dbReference type="Proteomes" id="UP000266340">
    <property type="component" value="Unassembled WGS sequence"/>
</dbReference>
<reference evidence="2 3" key="1">
    <citation type="submission" date="2018-09" db="EMBL/GenBank/DDBJ databases">
        <title>Cohnella cavernae sp. nov., isolated from a karst cave.</title>
        <authorList>
            <person name="Zhu H."/>
        </authorList>
    </citation>
    <scope>NUCLEOTIDE SEQUENCE [LARGE SCALE GENOMIC DNA]</scope>
    <source>
        <strain evidence="2 3">K2E09-144</strain>
    </source>
</reference>
<gene>
    <name evidence="2" type="ORF">D3H35_14745</name>
</gene>
<keyword evidence="1" id="KW-0812">Transmembrane</keyword>
<organism evidence="2 3">
    <name type="scientific">Cohnella faecalis</name>
    <dbReference type="NCBI Taxonomy" id="2315694"/>
    <lineage>
        <taxon>Bacteria</taxon>
        <taxon>Bacillati</taxon>
        <taxon>Bacillota</taxon>
        <taxon>Bacilli</taxon>
        <taxon>Bacillales</taxon>
        <taxon>Paenibacillaceae</taxon>
        <taxon>Cohnella</taxon>
    </lineage>
</organism>
<evidence type="ECO:0000256" key="1">
    <source>
        <dbReference type="SAM" id="Phobius"/>
    </source>
</evidence>
<protein>
    <submittedName>
        <fullName evidence="2">DNA-directed RNA polymerase subunit beta</fullName>
    </submittedName>
</protein>
<comment type="caution">
    <text evidence="2">The sequence shown here is derived from an EMBL/GenBank/DDBJ whole genome shotgun (WGS) entry which is preliminary data.</text>
</comment>
<dbReference type="GO" id="GO:0000428">
    <property type="term" value="C:DNA-directed RNA polymerase complex"/>
    <property type="evidence" value="ECO:0007669"/>
    <property type="project" value="UniProtKB-KW"/>
</dbReference>